<dbReference type="RefSeq" id="WP_257892343.1">
    <property type="nucleotide sequence ID" value="NZ_JAIMBW010000001.1"/>
</dbReference>
<accession>A0A975YHA1</accession>
<evidence type="ECO:0000313" key="4">
    <source>
        <dbReference type="Proteomes" id="UP000693972"/>
    </source>
</evidence>
<gene>
    <name evidence="2" type="ORF">KUL25_07265</name>
    <name evidence="3" type="ORF">KUL25_07270</name>
</gene>
<dbReference type="Proteomes" id="UP000693972">
    <property type="component" value="Unassembled WGS sequence"/>
</dbReference>
<protein>
    <submittedName>
        <fullName evidence="3">Glyoxalase</fullName>
    </submittedName>
</protein>
<dbReference type="Gene3D" id="3.10.180.10">
    <property type="entry name" value="2,3-Dihydroxybiphenyl 1,2-Dioxygenase, domain 1"/>
    <property type="match status" value="1"/>
</dbReference>
<sequence length="139" mass="15709">MIERLDHVNLQTTQLAEMIAWYENFLHLKQGYRPNFPFDGAWMYAGAVPVVHLVEVKTTPPKATDLALEHAAFAAKGLTEFLERLTAADVAFRLVRVPDIPLVQVNVWDPDGNHLHVDFHASEAEGIDMEDFKTSRIKA</sequence>
<dbReference type="PANTHER" id="PTHR46142:SF3">
    <property type="entry name" value="F18B13.24 PROTEIN"/>
    <property type="match status" value="1"/>
</dbReference>
<dbReference type="InterPro" id="IPR029068">
    <property type="entry name" value="Glyas_Bleomycin-R_OHBP_Dase"/>
</dbReference>
<dbReference type="InterPro" id="IPR037523">
    <property type="entry name" value="VOC_core"/>
</dbReference>
<evidence type="ECO:0000313" key="3">
    <source>
        <dbReference type="EMBL" id="QXL89302.1"/>
    </source>
</evidence>
<evidence type="ECO:0000259" key="1">
    <source>
        <dbReference type="PROSITE" id="PS51819"/>
    </source>
</evidence>
<dbReference type="Pfam" id="PF00903">
    <property type="entry name" value="Glyoxalase"/>
    <property type="match status" value="1"/>
</dbReference>
<evidence type="ECO:0000313" key="2">
    <source>
        <dbReference type="EMBL" id="MBY4892561.1"/>
    </source>
</evidence>
<dbReference type="EMBL" id="CP078073">
    <property type="protein sequence ID" value="QXL89302.1"/>
    <property type="molecule type" value="Genomic_DNA"/>
</dbReference>
<dbReference type="InterPro" id="IPR004360">
    <property type="entry name" value="Glyas_Fos-R_dOase_dom"/>
</dbReference>
<proteinExistence type="predicted"/>
<dbReference type="SUPFAM" id="SSF54593">
    <property type="entry name" value="Glyoxalase/Bleomycin resistance protein/Dihydroxybiphenyl dioxygenase"/>
    <property type="match status" value="1"/>
</dbReference>
<dbReference type="PROSITE" id="PS51819">
    <property type="entry name" value="VOC"/>
    <property type="match status" value="1"/>
</dbReference>
<keyword evidence="4" id="KW-1185">Reference proteome</keyword>
<dbReference type="PANTHER" id="PTHR46142">
    <property type="match status" value="1"/>
</dbReference>
<name>A0A975YHA1_9RHOB</name>
<dbReference type="EMBL" id="JAIMBW010000001">
    <property type="protein sequence ID" value="MBY4892561.1"/>
    <property type="molecule type" value="Genomic_DNA"/>
</dbReference>
<reference evidence="3 4" key="1">
    <citation type="submission" date="2021-07" db="EMBL/GenBank/DDBJ databases">
        <title>Karlodiniumbacter phycospheric gen. nov., sp. nov., a phycosphere bacterium isolated from karlodinium veneficum.</title>
        <authorList>
            <person name="Peng Y."/>
            <person name="Jiang L."/>
            <person name="Lee J."/>
        </authorList>
    </citation>
    <scope>NUCLEOTIDE SEQUENCE</scope>
    <source>
        <strain evidence="3 4">N5</strain>
    </source>
</reference>
<dbReference type="AlphaFoldDB" id="A0A975YHA1"/>
<feature type="domain" description="VOC" evidence="1">
    <location>
        <begin position="4"/>
        <end position="121"/>
    </location>
</feature>
<organism evidence="3">
    <name type="scientific">Gymnodinialimonas phycosphaerae</name>
    <dbReference type="NCBI Taxonomy" id="2841589"/>
    <lineage>
        <taxon>Bacteria</taxon>
        <taxon>Pseudomonadati</taxon>
        <taxon>Pseudomonadota</taxon>
        <taxon>Alphaproteobacteria</taxon>
        <taxon>Rhodobacterales</taxon>
        <taxon>Paracoccaceae</taxon>
        <taxon>Gymnodinialimonas</taxon>
    </lineage>
</organism>